<reference evidence="3" key="1">
    <citation type="submission" date="2019-11" db="EMBL/GenBank/DDBJ databases">
        <authorList>
            <person name="Li J."/>
        </authorList>
    </citation>
    <scope>NUCLEOTIDE SEQUENCE</scope>
    <source>
        <strain evidence="3">B6B</strain>
    </source>
</reference>
<protein>
    <recommendedName>
        <fullName evidence="2">Transglutaminase-like domain-containing protein</fullName>
    </recommendedName>
</protein>
<feature type="transmembrane region" description="Helical" evidence="1">
    <location>
        <begin position="129"/>
        <end position="145"/>
    </location>
</feature>
<dbReference type="Pfam" id="PF01841">
    <property type="entry name" value="Transglut_core"/>
    <property type="match status" value="1"/>
</dbReference>
<feature type="transmembrane region" description="Helical" evidence="1">
    <location>
        <begin position="61"/>
        <end position="80"/>
    </location>
</feature>
<feature type="transmembrane region" description="Helical" evidence="1">
    <location>
        <begin position="630"/>
        <end position="652"/>
    </location>
</feature>
<dbReference type="RefSeq" id="WP_153737060.1">
    <property type="nucleotide sequence ID" value="NZ_WJNG01000009.1"/>
</dbReference>
<feature type="domain" description="Transglutaminase-like" evidence="2">
    <location>
        <begin position="511"/>
        <end position="595"/>
    </location>
</feature>
<feature type="transmembrane region" description="Helical" evidence="1">
    <location>
        <begin position="151"/>
        <end position="170"/>
    </location>
</feature>
<keyword evidence="1" id="KW-0472">Membrane</keyword>
<keyword evidence="1" id="KW-1133">Transmembrane helix</keyword>
<feature type="transmembrane region" description="Helical" evidence="1">
    <location>
        <begin position="37"/>
        <end position="54"/>
    </location>
</feature>
<dbReference type="InterPro" id="IPR038765">
    <property type="entry name" value="Papain-like_cys_pep_sf"/>
</dbReference>
<comment type="caution">
    <text evidence="3">The sequence shown here is derived from an EMBL/GenBank/DDBJ whole genome shotgun (WGS) entry which is preliminary data.</text>
</comment>
<keyword evidence="4" id="KW-1185">Reference proteome</keyword>
<organism evidence="3 4">
    <name type="scientific">Aquibacillus halophilus</name>
    <dbReference type="NCBI Taxonomy" id="930132"/>
    <lineage>
        <taxon>Bacteria</taxon>
        <taxon>Bacillati</taxon>
        <taxon>Bacillota</taxon>
        <taxon>Bacilli</taxon>
        <taxon>Bacillales</taxon>
        <taxon>Bacillaceae</taxon>
        <taxon>Aquibacillus</taxon>
    </lineage>
</organism>
<evidence type="ECO:0000256" key="1">
    <source>
        <dbReference type="SAM" id="Phobius"/>
    </source>
</evidence>
<accession>A0A6A8DQC4</accession>
<evidence type="ECO:0000259" key="2">
    <source>
        <dbReference type="SMART" id="SM00460"/>
    </source>
</evidence>
<dbReference type="EMBL" id="WJNG01000009">
    <property type="protein sequence ID" value="MRH43432.1"/>
    <property type="molecule type" value="Genomic_DNA"/>
</dbReference>
<dbReference type="Proteomes" id="UP000799092">
    <property type="component" value="Unassembled WGS sequence"/>
</dbReference>
<dbReference type="Gene3D" id="3.10.620.30">
    <property type="match status" value="1"/>
</dbReference>
<dbReference type="OrthoDB" id="9804872at2"/>
<evidence type="ECO:0000313" key="3">
    <source>
        <dbReference type="EMBL" id="MRH43432.1"/>
    </source>
</evidence>
<dbReference type="InterPro" id="IPR052901">
    <property type="entry name" value="Bact_TGase-like"/>
</dbReference>
<feature type="transmembrane region" description="Helical" evidence="1">
    <location>
        <begin position="104"/>
        <end position="122"/>
    </location>
</feature>
<keyword evidence="1" id="KW-0812">Transmembrane</keyword>
<dbReference type="PANTHER" id="PTHR42736">
    <property type="entry name" value="PROTEIN-GLUTAMINE GAMMA-GLUTAMYLTRANSFERASE"/>
    <property type="match status" value="1"/>
</dbReference>
<sequence>MKEVDWLQRCVIFLTGVFLFSFLTWLSAYLLPETIQLITWVLVITCTVEMFFPFKKWGRWIIELLACFILILFILKWKIVFPHENTWAHLIEFLIQNIIRLDVLFPYLSFGLGSWLVYLIMVRWFESKWRALATILICAITLTIIDTFTFHNLWGDITLMISAVLLLLIVDHFKVLRKKSPEGWNHLKDYPATVVVPIIIFFTVVVISTIFVPENVRPLLTDPYTAWKKYLGEEPEISRYTERVDNGHIDKKERLSGYSRDDSQLGGGFEFDYSQIMSVETSYPTYFRGETRYFYNGTGWEEQDLSYHLENHELLLDQKSEALTGLEHSKINRSLLQTREIVQTISIYPNSVYSGSVLLGSYRMDSIEIIDQTERDDEILIDSIVDNSQIEINTSTPLLWLPNVGELHYIDDSGMFPQKYQVTSKVPLIDKTGLRNAPLIDREDAFWERYLQLPSNLPTRVSELAKEVVANQTNPYDQVKAIEFYLKDTFPYTNEPDESLGKSDDFVDRFLFEIQEGYCDYYSTAMVVLTRTLGIPARWVKGYTQGNRNDDLDPHYLVDRNQLGPGVYIVQNANAHSWVEIYFHGYGWIPFEPTASFSAPTLEVQEVTVTPETDENELVEVEKSLSLATIVQNLLIVLGIVVIFSVSLILLLKRRKWLYWHILKRHRVKSVNQKIIIEIERLLNYGHRRSYQNFKNQTLKETFKRWIHQNKLLEMDLQELEILFEQAKYGVRDMSDKELLLAQEKIRSIKRIMRIRI</sequence>
<dbReference type="InterPro" id="IPR002931">
    <property type="entry name" value="Transglutaminase-like"/>
</dbReference>
<dbReference type="SUPFAM" id="SSF54001">
    <property type="entry name" value="Cysteine proteinases"/>
    <property type="match status" value="1"/>
</dbReference>
<gene>
    <name evidence="3" type="ORF">GH741_12160</name>
</gene>
<dbReference type="PANTHER" id="PTHR42736:SF1">
    <property type="entry name" value="PROTEIN-GLUTAMINE GAMMA-GLUTAMYLTRANSFERASE"/>
    <property type="match status" value="1"/>
</dbReference>
<dbReference type="AlphaFoldDB" id="A0A6A8DQC4"/>
<feature type="transmembrane region" description="Helical" evidence="1">
    <location>
        <begin position="190"/>
        <end position="212"/>
    </location>
</feature>
<proteinExistence type="predicted"/>
<dbReference type="SMART" id="SM00460">
    <property type="entry name" value="TGc"/>
    <property type="match status" value="1"/>
</dbReference>
<evidence type="ECO:0000313" key="4">
    <source>
        <dbReference type="Proteomes" id="UP000799092"/>
    </source>
</evidence>
<name>A0A6A8DQC4_9BACI</name>
<feature type="transmembrane region" description="Helical" evidence="1">
    <location>
        <begin position="12"/>
        <end position="31"/>
    </location>
</feature>